<evidence type="ECO:0000313" key="1">
    <source>
        <dbReference type="Proteomes" id="UP001652582"/>
    </source>
</evidence>
<evidence type="ECO:0000313" key="2">
    <source>
        <dbReference type="RefSeq" id="XP_023940849.1"/>
    </source>
</evidence>
<gene>
    <name evidence="2" type="primary">LOC112047821</name>
</gene>
<accession>A0A6J1N1V0</accession>
<dbReference type="RefSeq" id="XP_023940849.1">
    <property type="nucleotide sequence ID" value="XM_024085081.2"/>
</dbReference>
<organism evidence="1 2">
    <name type="scientific">Bicyclus anynana</name>
    <name type="common">Squinting bush brown butterfly</name>
    <dbReference type="NCBI Taxonomy" id="110368"/>
    <lineage>
        <taxon>Eukaryota</taxon>
        <taxon>Metazoa</taxon>
        <taxon>Ecdysozoa</taxon>
        <taxon>Arthropoda</taxon>
        <taxon>Hexapoda</taxon>
        <taxon>Insecta</taxon>
        <taxon>Pterygota</taxon>
        <taxon>Neoptera</taxon>
        <taxon>Endopterygota</taxon>
        <taxon>Lepidoptera</taxon>
        <taxon>Glossata</taxon>
        <taxon>Ditrysia</taxon>
        <taxon>Papilionoidea</taxon>
        <taxon>Nymphalidae</taxon>
        <taxon>Satyrinae</taxon>
        <taxon>Satyrini</taxon>
        <taxon>Mycalesina</taxon>
        <taxon>Bicyclus</taxon>
    </lineage>
</organism>
<dbReference type="KEGG" id="bany:112047821"/>
<name>A0A6J1N1V0_BICAN</name>
<dbReference type="AlphaFoldDB" id="A0A6J1N1V0"/>
<reference evidence="2" key="1">
    <citation type="submission" date="2025-08" db="UniProtKB">
        <authorList>
            <consortium name="RefSeq"/>
        </authorList>
    </citation>
    <scope>IDENTIFICATION</scope>
</reference>
<proteinExistence type="predicted"/>
<dbReference type="Proteomes" id="UP001652582">
    <property type="component" value="Chromosome Z"/>
</dbReference>
<keyword evidence="1" id="KW-1185">Reference proteome</keyword>
<protein>
    <submittedName>
        <fullName evidence="2">Uncharacterized protein LOC112047821</fullName>
    </submittedName>
</protein>
<dbReference type="GeneID" id="112047821"/>
<sequence length="202" mass="23354">MATDEDKCKIAKLLQGLDVPEVKLTERCNDLVREFHKKFDSDANIEDLETEAYENPYIPDRELIGENDKKLKELLADSKRDKKAIDLNLDAADPKRPWRTNSNKEKLLRIENELKQHIEKSITTTAPMDEQQMKELVKHCREETSSFPPVNPNRLRETVDEAKRNLPNFQYRIIENSTATTILPQAHASVKAKEELQSSVDQ</sequence>
<dbReference type="OrthoDB" id="9974792at2759"/>